<reference evidence="3 4" key="1">
    <citation type="journal article" date="2013" name="Genome Announc.">
        <title>Draft Genome Sequence of Catellicoccus marimammalium, a Novel Species Commonly Found in Gull Feces.</title>
        <authorList>
            <person name="Weigand M.R."/>
            <person name="Ryu H."/>
            <person name="Bozcek L."/>
            <person name="Konstantinidis K.T."/>
            <person name="Santo Domingo J.W."/>
        </authorList>
    </citation>
    <scope>NUCLEOTIDE SEQUENCE [LARGE SCALE GENOMIC DNA]</scope>
    <source>
        <strain evidence="3 4">M35/04/3</strain>
    </source>
</reference>
<evidence type="ECO:0000313" key="4">
    <source>
        <dbReference type="Proteomes" id="UP000016057"/>
    </source>
</evidence>
<dbReference type="InterPro" id="IPR009309">
    <property type="entry name" value="IreB"/>
</dbReference>
<name>K8ZCU0_9ENTE</name>
<dbReference type="Proteomes" id="UP000016057">
    <property type="component" value="Unassembled WGS sequence"/>
</dbReference>
<dbReference type="Pfam" id="PF06135">
    <property type="entry name" value="IreB"/>
    <property type="match status" value="1"/>
</dbReference>
<dbReference type="OrthoDB" id="9796303at2"/>
<dbReference type="eggNOG" id="COG4472">
    <property type="taxonomic scope" value="Bacteria"/>
</dbReference>
<gene>
    <name evidence="3" type="ORF">C683_0131</name>
</gene>
<dbReference type="EMBL" id="AMYT01000007">
    <property type="protein sequence ID" value="EKU27872.1"/>
    <property type="molecule type" value="Genomic_DNA"/>
</dbReference>
<comment type="caution">
    <text evidence="3">The sequence shown here is derived from an EMBL/GenBank/DDBJ whole genome shotgun (WGS) entry which is preliminary data.</text>
</comment>
<keyword evidence="4" id="KW-1185">Reference proteome</keyword>
<dbReference type="PATRIC" id="fig|1234409.3.peg.103"/>
<accession>K8ZCU0</accession>
<dbReference type="PANTHER" id="PTHR40067">
    <property type="entry name" value="UPF0297 PROTEIN YRZL"/>
    <property type="match status" value="1"/>
</dbReference>
<evidence type="ECO:0000313" key="3">
    <source>
        <dbReference type="EMBL" id="EKU27872.1"/>
    </source>
</evidence>
<dbReference type="RefSeq" id="WP_009488298.1">
    <property type="nucleotide sequence ID" value="NZ_AMYT01000007.1"/>
</dbReference>
<comment type="similarity">
    <text evidence="1 2">Belongs to the UPF0297 family.</text>
</comment>
<dbReference type="STRING" id="1234409.C683_0131"/>
<dbReference type="PIRSF" id="PIRSF037258">
    <property type="entry name" value="DUF965_bac"/>
    <property type="match status" value="1"/>
</dbReference>
<proteinExistence type="inferred from homology"/>
<dbReference type="PANTHER" id="PTHR40067:SF1">
    <property type="entry name" value="UPF0297 PROTEIN YRZL"/>
    <property type="match status" value="1"/>
</dbReference>
<evidence type="ECO:0000256" key="2">
    <source>
        <dbReference type="HAMAP-Rule" id="MF_01507"/>
    </source>
</evidence>
<sequence>MMDNGQTRRFTAEEHKELMVADTLIRVYDALAEKGYNPINQIVGYLLSEDPTYIPRHKDARKLIRQVERDEIMEILVRDYLEHHGVNIEE</sequence>
<dbReference type="NCBIfam" id="NF003997">
    <property type="entry name" value="PRK05473.1"/>
    <property type="match status" value="1"/>
</dbReference>
<evidence type="ECO:0000256" key="1">
    <source>
        <dbReference type="ARBA" id="ARBA00010888"/>
    </source>
</evidence>
<dbReference type="HAMAP" id="MF_01507">
    <property type="entry name" value="UPF0297"/>
    <property type="match status" value="1"/>
</dbReference>
<dbReference type="AlphaFoldDB" id="K8ZCU0"/>
<organism evidence="3 4">
    <name type="scientific">Catellicoccus marimammalium M35/04/3</name>
    <dbReference type="NCBI Taxonomy" id="1234409"/>
    <lineage>
        <taxon>Bacteria</taxon>
        <taxon>Bacillati</taxon>
        <taxon>Bacillota</taxon>
        <taxon>Bacilli</taxon>
        <taxon>Lactobacillales</taxon>
        <taxon>Enterococcaceae</taxon>
        <taxon>Catellicoccus</taxon>
    </lineage>
</organism>
<protein>
    <recommendedName>
        <fullName evidence="2">UPF0297 protein C683_0131</fullName>
    </recommendedName>
</protein>